<comment type="similarity">
    <text evidence="1 3">Belongs to the enoyl-CoA hydratase/isomerase family.</text>
</comment>
<reference evidence="4 5" key="1">
    <citation type="submission" date="2019-04" db="EMBL/GenBank/DDBJ databases">
        <authorList>
            <person name="Li Y."/>
            <person name="Wang J."/>
        </authorList>
    </citation>
    <scope>NUCLEOTIDE SEQUENCE [LARGE SCALE GENOMIC DNA]</scope>
    <source>
        <strain evidence="4 5">DSM 14668</strain>
    </source>
</reference>
<dbReference type="EMBL" id="SSMQ01000031">
    <property type="protein sequence ID" value="TKD03166.1"/>
    <property type="molecule type" value="Genomic_DNA"/>
</dbReference>
<dbReference type="PROSITE" id="PS00166">
    <property type="entry name" value="ENOYL_COA_HYDRATASE"/>
    <property type="match status" value="1"/>
</dbReference>
<accession>A0A4V5PMF3</accession>
<keyword evidence="4" id="KW-0413">Isomerase</keyword>
<dbReference type="GO" id="GO:0006635">
    <property type="term" value="P:fatty acid beta-oxidation"/>
    <property type="evidence" value="ECO:0007669"/>
    <property type="project" value="TreeGrafter"/>
</dbReference>
<dbReference type="InterPro" id="IPR014748">
    <property type="entry name" value="Enoyl-CoA_hydra_C"/>
</dbReference>
<dbReference type="InterPro" id="IPR018376">
    <property type="entry name" value="Enoyl-CoA_hyd/isom_CS"/>
</dbReference>
<keyword evidence="5" id="KW-1185">Reference proteome</keyword>
<protein>
    <submittedName>
        <fullName evidence="4">Enoyl-CoA hydratase/isomerase family protein</fullName>
    </submittedName>
</protein>
<dbReference type="GO" id="GO:0016853">
    <property type="term" value="F:isomerase activity"/>
    <property type="evidence" value="ECO:0007669"/>
    <property type="project" value="UniProtKB-KW"/>
</dbReference>
<evidence type="ECO:0000256" key="1">
    <source>
        <dbReference type="ARBA" id="ARBA00005254"/>
    </source>
</evidence>
<dbReference type="Gene3D" id="3.90.226.10">
    <property type="entry name" value="2-enoyl-CoA Hydratase, Chain A, domain 1"/>
    <property type="match status" value="1"/>
</dbReference>
<evidence type="ECO:0000256" key="3">
    <source>
        <dbReference type="RuleBase" id="RU003707"/>
    </source>
</evidence>
<dbReference type="OrthoDB" id="5365311at2"/>
<dbReference type="InterPro" id="IPR001753">
    <property type="entry name" value="Enoyl-CoA_hydra/iso"/>
</dbReference>
<sequence>MALVECETRSRVAVLTLNDPPVNGYTHEMMKELDAAILACRFDDAVQALVVTGHGEKFFCAGANINMLKTAAPSFKYQFCLHANETLLRLEHTPKLVIAALNGHTVGGGLEIALACDLRVARRGAGKVGLPEVALGVLPGTGGTQRLARLVGKPRAIKLMCEGTTFDFDTALAYGLVDEVWQTETHAAFLDRAIAYAQGFTTPGRAALAVGRIKRAVQTGMEMGLEQGLAFERELQAELFASEDAREGIAAYVEKRKASFQGK</sequence>
<proteinExistence type="inferred from homology"/>
<organism evidence="4 5">
    <name type="scientific">Polyangium fumosum</name>
    <dbReference type="NCBI Taxonomy" id="889272"/>
    <lineage>
        <taxon>Bacteria</taxon>
        <taxon>Pseudomonadati</taxon>
        <taxon>Myxococcota</taxon>
        <taxon>Polyangia</taxon>
        <taxon>Polyangiales</taxon>
        <taxon>Polyangiaceae</taxon>
        <taxon>Polyangium</taxon>
    </lineage>
</organism>
<dbReference type="PANTHER" id="PTHR11941:SF54">
    <property type="entry name" value="ENOYL-COA HYDRATASE, MITOCHONDRIAL"/>
    <property type="match status" value="1"/>
</dbReference>
<dbReference type="SUPFAM" id="SSF52096">
    <property type="entry name" value="ClpP/crotonase"/>
    <property type="match status" value="1"/>
</dbReference>
<dbReference type="Gene3D" id="1.10.12.10">
    <property type="entry name" value="Lyase 2-enoyl-coa Hydratase, Chain A, domain 2"/>
    <property type="match status" value="1"/>
</dbReference>
<dbReference type="CDD" id="cd06558">
    <property type="entry name" value="crotonase-like"/>
    <property type="match status" value="1"/>
</dbReference>
<dbReference type="RefSeq" id="WP_136931963.1">
    <property type="nucleotide sequence ID" value="NZ_SSMQ01000031.1"/>
</dbReference>
<evidence type="ECO:0000256" key="2">
    <source>
        <dbReference type="ARBA" id="ARBA00023239"/>
    </source>
</evidence>
<comment type="caution">
    <text evidence="4">The sequence shown here is derived from an EMBL/GenBank/DDBJ whole genome shotgun (WGS) entry which is preliminary data.</text>
</comment>
<gene>
    <name evidence="4" type="ORF">E8A74_27000</name>
</gene>
<dbReference type="GO" id="GO:0016836">
    <property type="term" value="F:hydro-lyase activity"/>
    <property type="evidence" value="ECO:0007669"/>
    <property type="project" value="UniProtKB-ARBA"/>
</dbReference>
<evidence type="ECO:0000313" key="4">
    <source>
        <dbReference type="EMBL" id="TKD03166.1"/>
    </source>
</evidence>
<dbReference type="Proteomes" id="UP000309215">
    <property type="component" value="Unassembled WGS sequence"/>
</dbReference>
<dbReference type="FunFam" id="1.10.12.10:FF:000001">
    <property type="entry name" value="Probable enoyl-CoA hydratase, mitochondrial"/>
    <property type="match status" value="1"/>
</dbReference>
<dbReference type="PANTHER" id="PTHR11941">
    <property type="entry name" value="ENOYL-COA HYDRATASE-RELATED"/>
    <property type="match status" value="1"/>
</dbReference>
<dbReference type="Pfam" id="PF00378">
    <property type="entry name" value="ECH_1"/>
    <property type="match status" value="1"/>
</dbReference>
<dbReference type="AlphaFoldDB" id="A0A4V5PMF3"/>
<evidence type="ECO:0000313" key="5">
    <source>
        <dbReference type="Proteomes" id="UP000309215"/>
    </source>
</evidence>
<dbReference type="InterPro" id="IPR029045">
    <property type="entry name" value="ClpP/crotonase-like_dom_sf"/>
</dbReference>
<name>A0A4V5PMF3_9BACT</name>
<keyword evidence="2" id="KW-0456">Lyase</keyword>